<dbReference type="AlphaFoldDB" id="A0A1X7K510"/>
<feature type="transmembrane region" description="Helical" evidence="1">
    <location>
        <begin position="31"/>
        <end position="49"/>
    </location>
</feature>
<keyword evidence="1" id="KW-1133">Transmembrane helix</keyword>
<evidence type="ECO:0000256" key="1">
    <source>
        <dbReference type="SAM" id="Phobius"/>
    </source>
</evidence>
<sequence length="55" mass="5974">MDKKTRYLLILIGFLSVATGIYGAFKTGEIIDSFSGVIIGLSIVVIALIERNKKS</sequence>
<gene>
    <name evidence="2" type="ORF">SAMN05661096_02406</name>
</gene>
<dbReference type="RefSeq" id="WP_176223784.1">
    <property type="nucleotide sequence ID" value="NZ_FXAW01000004.1"/>
</dbReference>
<keyword evidence="1" id="KW-0472">Membrane</keyword>
<protein>
    <submittedName>
        <fullName evidence="2">Uncharacterized protein</fullName>
    </submittedName>
</protein>
<evidence type="ECO:0000313" key="3">
    <source>
        <dbReference type="Proteomes" id="UP000193804"/>
    </source>
</evidence>
<keyword evidence="3" id="KW-1185">Reference proteome</keyword>
<reference evidence="3" key="1">
    <citation type="submission" date="2017-04" db="EMBL/GenBank/DDBJ databases">
        <authorList>
            <person name="Varghese N."/>
            <person name="Submissions S."/>
        </authorList>
    </citation>
    <scope>NUCLEOTIDE SEQUENCE [LARGE SCALE GENOMIC DNA]</scope>
    <source>
        <strain evidence="3">DSM 4125</strain>
    </source>
</reference>
<keyword evidence="1" id="KW-0812">Transmembrane</keyword>
<organism evidence="2 3">
    <name type="scientific">Marivirga sericea</name>
    <dbReference type="NCBI Taxonomy" id="1028"/>
    <lineage>
        <taxon>Bacteria</taxon>
        <taxon>Pseudomonadati</taxon>
        <taxon>Bacteroidota</taxon>
        <taxon>Cytophagia</taxon>
        <taxon>Cytophagales</taxon>
        <taxon>Marivirgaceae</taxon>
        <taxon>Marivirga</taxon>
    </lineage>
</organism>
<accession>A0A1X7K510</accession>
<dbReference type="STRING" id="1028.SAMN05661096_02406"/>
<proteinExistence type="predicted"/>
<dbReference type="Proteomes" id="UP000193804">
    <property type="component" value="Unassembled WGS sequence"/>
</dbReference>
<feature type="transmembrane region" description="Helical" evidence="1">
    <location>
        <begin position="7"/>
        <end position="25"/>
    </location>
</feature>
<name>A0A1X7K510_9BACT</name>
<dbReference type="EMBL" id="FXAW01000004">
    <property type="protein sequence ID" value="SMG36105.1"/>
    <property type="molecule type" value="Genomic_DNA"/>
</dbReference>
<evidence type="ECO:0000313" key="2">
    <source>
        <dbReference type="EMBL" id="SMG36105.1"/>
    </source>
</evidence>